<accession>A0ACC4B1Y8</accession>
<evidence type="ECO:0000313" key="1">
    <source>
        <dbReference type="EMBL" id="KAL3572417.1"/>
    </source>
</evidence>
<dbReference type="EMBL" id="RCHU02000014">
    <property type="protein sequence ID" value="KAL3572417.1"/>
    <property type="molecule type" value="Genomic_DNA"/>
</dbReference>
<sequence length="353" mass="38722">MDSQNAKQRIRDTDYDPNVSNPTKKSKDNSKTVRLKREKRVAMAKRGIRSLAIAVALPLSLTLSNLYFFGKTRGYGTSTGSTSMPFWFPPPWALHVTSMTSSFLMGLSAWLVWAEGGFHRNPAALYLYLAQLGLSLAWDPIVFRMAAPWVGLLVCLATLGALVGCSRQFKEVNPIAGDLVKPCLAWASPQDVVTVDVHAAKGLIASGHRYLDVRTAEEFNKSHVDNALNVPFMFKTDEGRVKNPEFLSKVASICNKDDYLVVGCNSGGRSLRACVDLLGAGFEHVTNMEGGYSAWVDSGFAGDKPAEELKTFCSYLPEQYFCILILHICSHCPPVVTVLAPPLNAYAFFADIL</sequence>
<reference evidence="1 2" key="1">
    <citation type="journal article" date="2024" name="Plant Biotechnol. J.">
        <title>Genome and CRISPR/Cas9 system of a widespread forest tree (Populus alba) in the world.</title>
        <authorList>
            <person name="Liu Y.J."/>
            <person name="Jiang P.F."/>
            <person name="Han X.M."/>
            <person name="Li X.Y."/>
            <person name="Wang H.M."/>
            <person name="Wang Y.J."/>
            <person name="Wang X.X."/>
            <person name="Zeng Q.Y."/>
        </authorList>
    </citation>
    <scope>NUCLEOTIDE SEQUENCE [LARGE SCALE GENOMIC DNA]</scope>
    <source>
        <strain evidence="2">cv. PAL-ZL1</strain>
    </source>
</reference>
<evidence type="ECO:0000313" key="2">
    <source>
        <dbReference type="Proteomes" id="UP000309997"/>
    </source>
</evidence>
<protein>
    <submittedName>
        <fullName evidence="1">Uncharacterized protein</fullName>
    </submittedName>
</protein>
<proteinExistence type="predicted"/>
<name>A0ACC4B1Y8_POPAL</name>
<keyword evidence="2" id="KW-1185">Reference proteome</keyword>
<gene>
    <name evidence="1" type="ORF">D5086_026321</name>
</gene>
<organism evidence="1 2">
    <name type="scientific">Populus alba</name>
    <name type="common">White poplar</name>
    <dbReference type="NCBI Taxonomy" id="43335"/>
    <lineage>
        <taxon>Eukaryota</taxon>
        <taxon>Viridiplantae</taxon>
        <taxon>Streptophyta</taxon>
        <taxon>Embryophyta</taxon>
        <taxon>Tracheophyta</taxon>
        <taxon>Spermatophyta</taxon>
        <taxon>Magnoliopsida</taxon>
        <taxon>eudicotyledons</taxon>
        <taxon>Gunneridae</taxon>
        <taxon>Pentapetalae</taxon>
        <taxon>rosids</taxon>
        <taxon>fabids</taxon>
        <taxon>Malpighiales</taxon>
        <taxon>Salicaceae</taxon>
        <taxon>Saliceae</taxon>
        <taxon>Populus</taxon>
    </lineage>
</organism>
<dbReference type="Proteomes" id="UP000309997">
    <property type="component" value="Unassembled WGS sequence"/>
</dbReference>
<comment type="caution">
    <text evidence="1">The sequence shown here is derived from an EMBL/GenBank/DDBJ whole genome shotgun (WGS) entry which is preliminary data.</text>
</comment>